<proteinExistence type="predicted"/>
<dbReference type="EMBL" id="PDUG01000006">
    <property type="protein sequence ID" value="PIC16708.1"/>
    <property type="molecule type" value="Genomic_DNA"/>
</dbReference>
<dbReference type="Proteomes" id="UP000230233">
    <property type="component" value="Chromosome X"/>
</dbReference>
<sequence length="162" mass="18071">MSVILDPQSENYKRTIMYEYFNTGHSAESTVETMAYDFPAITTQEVGAWFARFQAGNMEIGENISINAEGTVVDRSVRPKRGLEDAEQAHGEPPARINPREVDEEEGTRQHPNGDGIRLVNQAMARQQATPHDVPMVAVHEDPTNQGIPQIEDPPVQSRTQD</sequence>
<evidence type="ECO:0000313" key="3">
    <source>
        <dbReference type="Proteomes" id="UP000230233"/>
    </source>
</evidence>
<feature type="region of interest" description="Disordered" evidence="1">
    <location>
        <begin position="77"/>
        <end position="162"/>
    </location>
</feature>
<comment type="caution">
    <text evidence="2">The sequence shown here is derived from an EMBL/GenBank/DDBJ whole genome shotgun (WGS) entry which is preliminary data.</text>
</comment>
<reference evidence="3" key="1">
    <citation type="submission" date="2017-10" db="EMBL/GenBank/DDBJ databases">
        <title>Rapid genome shrinkage in a self-fertile nematode reveals novel sperm competition proteins.</title>
        <authorList>
            <person name="Yin D."/>
            <person name="Schwarz E.M."/>
            <person name="Thomas C.G."/>
            <person name="Felde R.L."/>
            <person name="Korf I.F."/>
            <person name="Cutter A.D."/>
            <person name="Schartner C.M."/>
            <person name="Ralston E.J."/>
            <person name="Meyer B.J."/>
            <person name="Haag E.S."/>
        </authorList>
    </citation>
    <scope>NUCLEOTIDE SEQUENCE [LARGE SCALE GENOMIC DNA]</scope>
    <source>
        <strain evidence="3">JU1422</strain>
    </source>
</reference>
<evidence type="ECO:0000313" key="2">
    <source>
        <dbReference type="EMBL" id="PIC16708.1"/>
    </source>
</evidence>
<evidence type="ECO:0000256" key="1">
    <source>
        <dbReference type="SAM" id="MobiDB-lite"/>
    </source>
</evidence>
<feature type="compositionally biased region" description="Basic and acidic residues" evidence="1">
    <location>
        <begin position="77"/>
        <end position="90"/>
    </location>
</feature>
<protein>
    <submittedName>
        <fullName evidence="2">Uncharacterized protein</fullName>
    </submittedName>
</protein>
<dbReference type="AlphaFoldDB" id="A0A2G5SP01"/>
<keyword evidence="3" id="KW-1185">Reference proteome</keyword>
<gene>
    <name evidence="2" type="primary">Cnig_chr_X.g23220</name>
    <name evidence="2" type="ORF">B9Z55_023220</name>
</gene>
<accession>A0A2G5SP01</accession>
<organism evidence="2 3">
    <name type="scientific">Caenorhabditis nigoni</name>
    <dbReference type="NCBI Taxonomy" id="1611254"/>
    <lineage>
        <taxon>Eukaryota</taxon>
        <taxon>Metazoa</taxon>
        <taxon>Ecdysozoa</taxon>
        <taxon>Nematoda</taxon>
        <taxon>Chromadorea</taxon>
        <taxon>Rhabditida</taxon>
        <taxon>Rhabditina</taxon>
        <taxon>Rhabditomorpha</taxon>
        <taxon>Rhabditoidea</taxon>
        <taxon>Rhabditidae</taxon>
        <taxon>Peloderinae</taxon>
        <taxon>Caenorhabditis</taxon>
    </lineage>
</organism>
<name>A0A2G5SP01_9PELO</name>